<dbReference type="Proteomes" id="UP000013827">
    <property type="component" value="Unassembled WGS sequence"/>
</dbReference>
<dbReference type="PaxDb" id="2903-EOD26502"/>
<dbReference type="GO" id="GO:0048471">
    <property type="term" value="C:perinuclear region of cytoplasm"/>
    <property type="evidence" value="ECO:0007669"/>
    <property type="project" value="TreeGrafter"/>
</dbReference>
<proteinExistence type="predicted"/>
<dbReference type="Pfam" id="PF13516">
    <property type="entry name" value="LRR_6"/>
    <property type="match status" value="1"/>
</dbReference>
<organism evidence="4 5">
    <name type="scientific">Emiliania huxleyi (strain CCMP1516)</name>
    <dbReference type="NCBI Taxonomy" id="280463"/>
    <lineage>
        <taxon>Eukaryota</taxon>
        <taxon>Haptista</taxon>
        <taxon>Haptophyta</taxon>
        <taxon>Prymnesiophyceae</taxon>
        <taxon>Isochrysidales</taxon>
        <taxon>Noelaerhabdaceae</taxon>
        <taxon>Emiliania</taxon>
    </lineage>
</organism>
<dbReference type="Gene3D" id="3.80.10.10">
    <property type="entry name" value="Ribonuclease Inhibitor"/>
    <property type="match status" value="2"/>
</dbReference>
<name>A0A0D3JSL7_EMIH1</name>
<dbReference type="EnsemblProtists" id="EOD26502">
    <property type="protein sequence ID" value="EOD26502"/>
    <property type="gene ID" value="EMIHUDRAFT_205573"/>
</dbReference>
<evidence type="ECO:0000256" key="1">
    <source>
        <dbReference type="ARBA" id="ARBA00022468"/>
    </source>
</evidence>
<dbReference type="InterPro" id="IPR001611">
    <property type="entry name" value="Leu-rich_rpt"/>
</dbReference>
<dbReference type="GeneID" id="17272048"/>
<dbReference type="RefSeq" id="XP_005778931.1">
    <property type="nucleotide sequence ID" value="XM_005778874.1"/>
</dbReference>
<dbReference type="GO" id="GO:0005829">
    <property type="term" value="C:cytosol"/>
    <property type="evidence" value="ECO:0007669"/>
    <property type="project" value="TreeGrafter"/>
</dbReference>
<dbReference type="GO" id="GO:0005096">
    <property type="term" value="F:GTPase activator activity"/>
    <property type="evidence" value="ECO:0007669"/>
    <property type="project" value="UniProtKB-KW"/>
</dbReference>
<dbReference type="GO" id="GO:0005634">
    <property type="term" value="C:nucleus"/>
    <property type="evidence" value="ECO:0007669"/>
    <property type="project" value="TreeGrafter"/>
</dbReference>
<accession>A0A0D3JSL7</accession>
<evidence type="ECO:0000256" key="3">
    <source>
        <dbReference type="ARBA" id="ARBA00022737"/>
    </source>
</evidence>
<keyword evidence="3" id="KW-0677">Repeat</keyword>
<dbReference type="GO" id="GO:0006913">
    <property type="term" value="P:nucleocytoplasmic transport"/>
    <property type="evidence" value="ECO:0007669"/>
    <property type="project" value="TreeGrafter"/>
</dbReference>
<dbReference type="GO" id="GO:0031267">
    <property type="term" value="F:small GTPase binding"/>
    <property type="evidence" value="ECO:0007669"/>
    <property type="project" value="TreeGrafter"/>
</dbReference>
<dbReference type="HOGENOM" id="CLU_400867_0_0_1"/>
<keyword evidence="5" id="KW-1185">Reference proteome</keyword>
<reference evidence="5" key="1">
    <citation type="journal article" date="2013" name="Nature">
        <title>Pan genome of the phytoplankton Emiliania underpins its global distribution.</title>
        <authorList>
            <person name="Read B.A."/>
            <person name="Kegel J."/>
            <person name="Klute M.J."/>
            <person name="Kuo A."/>
            <person name="Lefebvre S.C."/>
            <person name="Maumus F."/>
            <person name="Mayer C."/>
            <person name="Miller J."/>
            <person name="Monier A."/>
            <person name="Salamov A."/>
            <person name="Young J."/>
            <person name="Aguilar M."/>
            <person name="Claverie J.M."/>
            <person name="Frickenhaus S."/>
            <person name="Gonzalez K."/>
            <person name="Herman E.K."/>
            <person name="Lin Y.C."/>
            <person name="Napier J."/>
            <person name="Ogata H."/>
            <person name="Sarno A.F."/>
            <person name="Shmutz J."/>
            <person name="Schroeder D."/>
            <person name="de Vargas C."/>
            <person name="Verret F."/>
            <person name="von Dassow P."/>
            <person name="Valentin K."/>
            <person name="Van de Peer Y."/>
            <person name="Wheeler G."/>
            <person name="Dacks J.B."/>
            <person name="Delwiche C.F."/>
            <person name="Dyhrman S.T."/>
            <person name="Glockner G."/>
            <person name="John U."/>
            <person name="Richards T."/>
            <person name="Worden A.Z."/>
            <person name="Zhang X."/>
            <person name="Grigoriev I.V."/>
            <person name="Allen A.E."/>
            <person name="Bidle K."/>
            <person name="Borodovsky M."/>
            <person name="Bowler C."/>
            <person name="Brownlee C."/>
            <person name="Cock J.M."/>
            <person name="Elias M."/>
            <person name="Gladyshev V.N."/>
            <person name="Groth M."/>
            <person name="Guda C."/>
            <person name="Hadaegh A."/>
            <person name="Iglesias-Rodriguez M.D."/>
            <person name="Jenkins J."/>
            <person name="Jones B.M."/>
            <person name="Lawson T."/>
            <person name="Leese F."/>
            <person name="Lindquist E."/>
            <person name="Lobanov A."/>
            <person name="Lomsadze A."/>
            <person name="Malik S.B."/>
            <person name="Marsh M.E."/>
            <person name="Mackinder L."/>
            <person name="Mock T."/>
            <person name="Mueller-Roeber B."/>
            <person name="Pagarete A."/>
            <person name="Parker M."/>
            <person name="Probert I."/>
            <person name="Quesneville H."/>
            <person name="Raines C."/>
            <person name="Rensing S.A."/>
            <person name="Riano-Pachon D.M."/>
            <person name="Richier S."/>
            <person name="Rokitta S."/>
            <person name="Shiraiwa Y."/>
            <person name="Soanes D.M."/>
            <person name="van der Giezen M."/>
            <person name="Wahlund T.M."/>
            <person name="Williams B."/>
            <person name="Wilson W."/>
            <person name="Wolfe G."/>
            <person name="Wurch L.L."/>
        </authorList>
    </citation>
    <scope>NUCLEOTIDE SEQUENCE</scope>
</reference>
<dbReference type="PANTHER" id="PTHR24113">
    <property type="entry name" value="RAN GTPASE-ACTIVATING PROTEIN 1"/>
    <property type="match status" value="1"/>
</dbReference>
<keyword evidence="1" id="KW-0343">GTPase activation</keyword>
<dbReference type="InterPro" id="IPR027038">
    <property type="entry name" value="RanGap"/>
</dbReference>
<evidence type="ECO:0000313" key="4">
    <source>
        <dbReference type="EnsemblProtists" id="EOD26502"/>
    </source>
</evidence>
<dbReference type="PANTHER" id="PTHR24113:SF12">
    <property type="entry name" value="RAN GTPASE-ACTIVATING PROTEIN 1"/>
    <property type="match status" value="1"/>
</dbReference>
<reference evidence="4" key="2">
    <citation type="submission" date="2024-10" db="UniProtKB">
        <authorList>
            <consortium name="EnsemblProtists"/>
        </authorList>
    </citation>
    <scope>IDENTIFICATION</scope>
</reference>
<sequence>MFWPSEAAAEHSRADFLAQRGRIFTVGDGETAIHILESASHKSVGTLQEWALQDTAATYTVGDGERRVTFWNSLATEHPALRHASVETLLNRAALLGLTVGPEPKLLGSAQRIDDGRWSGTVDGHVRTINAASEGRLASGEEFIESLTGEIFALELTSESRAAATLVPDPPSLSACTEQWSICPTLQTAYIASLVACALMLGELVSLGVHASTPTSTRVEWQTRRVSEARSEVLQLEDWLNGRREAFAADQEAFARRMSELEPRLEESEARLAELVAEASFCTEFLLKIFLWNRVGTGNGWLFVLARVRDSGVRRAIQATRALAFSQHGAAWAAAAPPKVAAAKKKADLSTALFKLTFDQSNKLVFQELGWGDAEAKLLSKALTRSSSASKLILSGNNIADTGVAALAQSLRAGAAPKLKVINLAGNAVSEEAAKGLVDAREGLTVSFEQPAKKAASKVASSSFRDENALFKAAFEQAETLFFSELGWGDAEAEALSKELNSATSLKKLFLNGNAIQCDGGQALAASIRAGGAPNLQVLNLAGNRGLTEADRRALTSARSGLTVNFVQLKQASDAEVYIRADQGKLTNKGVIDRASSGQLVDGSAATCSELEQIMNVDRKTIKIEQNLLKAMKDPEQIKKVEDIEQSLERQVERLDKILVTKTTKGCKDDKAKLARSSGYPLNGTPR</sequence>
<evidence type="ECO:0000313" key="5">
    <source>
        <dbReference type="Proteomes" id="UP000013827"/>
    </source>
</evidence>
<dbReference type="KEGG" id="ehx:EMIHUDRAFT_205573"/>
<dbReference type="SMART" id="SM00368">
    <property type="entry name" value="LRR_RI"/>
    <property type="match status" value="3"/>
</dbReference>
<protein>
    <submittedName>
        <fullName evidence="4">Uncharacterized protein</fullName>
    </submittedName>
</protein>
<evidence type="ECO:0000256" key="2">
    <source>
        <dbReference type="ARBA" id="ARBA00022614"/>
    </source>
</evidence>
<keyword evidence="2" id="KW-0433">Leucine-rich repeat</keyword>
<dbReference type="AlphaFoldDB" id="A0A0D3JSL7"/>
<dbReference type="SUPFAM" id="SSF52047">
    <property type="entry name" value="RNI-like"/>
    <property type="match status" value="1"/>
</dbReference>
<dbReference type="InterPro" id="IPR032675">
    <property type="entry name" value="LRR_dom_sf"/>
</dbReference>